<evidence type="ECO:0000313" key="16">
    <source>
        <dbReference type="RefSeq" id="XP_030060152.1"/>
    </source>
</evidence>
<dbReference type="InterPro" id="IPR029731">
    <property type="entry name" value="OSGIN1/2"/>
</dbReference>
<dbReference type="PANTHER" id="PTHR15192:SF15">
    <property type="entry name" value="OXIDATIVE STRESS-INDUCED GROWTH INHIBITOR 1"/>
    <property type="match status" value="1"/>
</dbReference>
<dbReference type="CTD" id="29948"/>
<evidence type="ECO:0000256" key="7">
    <source>
        <dbReference type="ARBA" id="ARBA00022857"/>
    </source>
</evidence>
<evidence type="ECO:0000256" key="9">
    <source>
        <dbReference type="ARBA" id="ARBA00023033"/>
    </source>
</evidence>
<keyword evidence="8" id="KW-0560">Oxidoreductase</keyword>
<dbReference type="InterPro" id="IPR023753">
    <property type="entry name" value="FAD/NAD-binding_dom"/>
</dbReference>
<evidence type="ECO:0000256" key="12">
    <source>
        <dbReference type="ARBA" id="ARBA00070803"/>
    </source>
</evidence>
<dbReference type="FunCoup" id="A0A6P7XXK5">
    <property type="interactions" value="26"/>
</dbReference>
<dbReference type="GO" id="GO:0030496">
    <property type="term" value="C:midbody"/>
    <property type="evidence" value="ECO:0007669"/>
    <property type="project" value="UniProtKB-SubCell"/>
</dbReference>
<keyword evidence="3" id="KW-0341">Growth regulation</keyword>
<keyword evidence="6" id="KW-0274">FAD</keyword>
<evidence type="ECO:0000256" key="11">
    <source>
        <dbReference type="ARBA" id="ARBA00061663"/>
    </source>
</evidence>
<proteinExistence type="inferred from homology"/>
<dbReference type="Proteomes" id="UP000515156">
    <property type="component" value="Chromosome 5"/>
</dbReference>
<comment type="subcellular location">
    <subcellularLocation>
        <location evidence="1">Midbody</location>
    </subcellularLocation>
</comment>
<evidence type="ECO:0000256" key="4">
    <source>
        <dbReference type="ARBA" id="ARBA00022630"/>
    </source>
</evidence>
<sequence length="502" mass="56293">MKMCSLFSEYPAMEEYKPLPVVIIGNGPSGICLSYLLSGYTPYIKEGSVQLNPILQKKLEKASGLSVLDQDLEYLSEGLEGRSHSPVSLLFDTLLRPDTDFGQNEESLLTWQYEPERAVPHLVLGKGLPGGAWHSIEGGMITLSRGEWMSLPDLPVKEWLRRKRRSLRNDRATAGDIAEYYQYYVKKKGLQDNFICGSVVTSVRKMNLDNNLTYENADSSVNNYFLLNLPEQKDSVQRDNRNLFQVDGFVNSENGSQKPFSIYAENVILATGTSDSPSWLGVKGEDLPFISHGISALENAVREQKVHKMSDPVLIIGAGLSAADAVLFAHHCNIPVIHAFRRKVNDHGLIFNQLPQMMYPEYHKVYQMMREQSIFDSGPYEGYVSLPEHHILSFKDDKKCVFEDKNGHQKIYNISMAVILIGSNPNLSFLPNNGIHLAIDNKYPVNAKRNPIDINSFTYECVQEKGLYAVGPLAGDYFVRFVQGGALAAAKSLLRKVNHKPP</sequence>
<dbReference type="PANTHER" id="PTHR15192">
    <property type="entry name" value="PROTEIN CBG05349"/>
    <property type="match status" value="1"/>
</dbReference>
<dbReference type="GO" id="GO:0030308">
    <property type="term" value="P:negative regulation of cell growth"/>
    <property type="evidence" value="ECO:0007669"/>
    <property type="project" value="TreeGrafter"/>
</dbReference>
<dbReference type="AlphaFoldDB" id="A0A6P7XXK5"/>
<dbReference type="RefSeq" id="XP_030060152.1">
    <property type="nucleotide sequence ID" value="XM_030204292.1"/>
</dbReference>
<reference evidence="16" key="1">
    <citation type="submission" date="2025-08" db="UniProtKB">
        <authorList>
            <consortium name="RefSeq"/>
        </authorList>
    </citation>
    <scope>IDENTIFICATION</scope>
</reference>
<dbReference type="GeneID" id="115470772"/>
<dbReference type="FunFam" id="3.50.50.60:FF:000152">
    <property type="entry name" value="Oxidative stress-induced growth inhibitor 1"/>
    <property type="match status" value="1"/>
</dbReference>
<evidence type="ECO:0000256" key="8">
    <source>
        <dbReference type="ARBA" id="ARBA00023002"/>
    </source>
</evidence>
<evidence type="ECO:0000256" key="3">
    <source>
        <dbReference type="ARBA" id="ARBA00022604"/>
    </source>
</evidence>
<keyword evidence="7" id="KW-0521">NADP</keyword>
<feature type="domain" description="FAD/NAD(P)-binding" evidence="14">
    <location>
        <begin position="250"/>
        <end position="448"/>
    </location>
</feature>
<dbReference type="OrthoDB" id="412005at2759"/>
<name>A0A6P7XXK5_9AMPH</name>
<dbReference type="Pfam" id="PF07992">
    <property type="entry name" value="Pyr_redox_2"/>
    <property type="match status" value="1"/>
</dbReference>
<comment type="similarity">
    <text evidence="11">Belongs to the OKL38 family.</text>
</comment>
<organism evidence="15 16">
    <name type="scientific">Microcaecilia unicolor</name>
    <dbReference type="NCBI Taxonomy" id="1415580"/>
    <lineage>
        <taxon>Eukaryota</taxon>
        <taxon>Metazoa</taxon>
        <taxon>Chordata</taxon>
        <taxon>Craniata</taxon>
        <taxon>Vertebrata</taxon>
        <taxon>Euteleostomi</taxon>
        <taxon>Amphibia</taxon>
        <taxon>Gymnophiona</taxon>
        <taxon>Siphonopidae</taxon>
        <taxon>Microcaecilia</taxon>
    </lineage>
</organism>
<evidence type="ECO:0000256" key="13">
    <source>
        <dbReference type="ARBA" id="ARBA00093330"/>
    </source>
</evidence>
<evidence type="ECO:0000256" key="5">
    <source>
        <dbReference type="ARBA" id="ARBA00022782"/>
    </source>
</evidence>
<dbReference type="GO" id="GO:0004497">
    <property type="term" value="F:monooxygenase activity"/>
    <property type="evidence" value="ECO:0007669"/>
    <property type="project" value="UniProtKB-KW"/>
</dbReference>
<dbReference type="GO" id="GO:0030154">
    <property type="term" value="P:cell differentiation"/>
    <property type="evidence" value="ECO:0007669"/>
    <property type="project" value="UniProtKB-KW"/>
</dbReference>
<dbReference type="SUPFAM" id="SSF51905">
    <property type="entry name" value="FAD/NAD(P)-binding domain"/>
    <property type="match status" value="2"/>
</dbReference>
<comment type="function">
    <text evidence="13">Monooxygenase catalytic activity. Involved in regulation of cytokinesis; promotes RHOA activity, probably acting locally at the midbody in late cytokinesis. Monooxygenase activity is involved in stabilizing transient structures between daughter cells, termed intercellular bridges, before abscission. Regulates differentiation and proliferation through the regulation of cell death.</text>
</comment>
<evidence type="ECO:0000256" key="2">
    <source>
        <dbReference type="ARBA" id="ARBA00022553"/>
    </source>
</evidence>
<evidence type="ECO:0000256" key="1">
    <source>
        <dbReference type="ARBA" id="ARBA00004214"/>
    </source>
</evidence>
<dbReference type="KEGG" id="muo:115470772"/>
<keyword evidence="15" id="KW-1185">Reference proteome</keyword>
<evidence type="ECO:0000259" key="14">
    <source>
        <dbReference type="Pfam" id="PF07992"/>
    </source>
</evidence>
<dbReference type="InParanoid" id="A0A6P7XXK5"/>
<dbReference type="GO" id="GO:0008083">
    <property type="term" value="F:growth factor activity"/>
    <property type="evidence" value="ECO:0007669"/>
    <property type="project" value="TreeGrafter"/>
</dbReference>
<evidence type="ECO:0000256" key="10">
    <source>
        <dbReference type="ARBA" id="ARBA00053031"/>
    </source>
</evidence>
<protein>
    <recommendedName>
        <fullName evidence="12">Oxidative stress-induced growth inhibitor 1</fullName>
    </recommendedName>
</protein>
<gene>
    <name evidence="16" type="primary">OSGIN1</name>
</gene>
<accession>A0A6P7XXK5</accession>
<dbReference type="InterPro" id="IPR036188">
    <property type="entry name" value="FAD/NAD-bd_sf"/>
</dbReference>
<comment type="cofactor">
    <cofactor evidence="10">
        <name>NADPH</name>
        <dbReference type="ChEBI" id="CHEBI:57783"/>
    </cofactor>
</comment>
<evidence type="ECO:0000256" key="6">
    <source>
        <dbReference type="ARBA" id="ARBA00022827"/>
    </source>
</evidence>
<evidence type="ECO:0000313" key="15">
    <source>
        <dbReference type="Proteomes" id="UP000515156"/>
    </source>
</evidence>
<keyword evidence="4" id="KW-0285">Flavoprotein</keyword>
<keyword evidence="5" id="KW-0221">Differentiation</keyword>
<dbReference type="Gene3D" id="3.50.50.60">
    <property type="entry name" value="FAD/NAD(P)-binding domain"/>
    <property type="match status" value="2"/>
</dbReference>
<keyword evidence="2" id="KW-0597">Phosphoprotein</keyword>
<keyword evidence="9" id="KW-0503">Monooxygenase</keyword>